<dbReference type="AlphaFoldDB" id="A0AAD9KYF8"/>
<sequence length="114" mass="12902">MSRDRLTRKCQRCGYAEHLRGGSCPALGQRCNKCNAKGHFASVCRSKRNTVNFERHRAYEVEREGTKPYRGKAESDRKGPFVGDIESDRTKPQVETGQSTAFLSVVDYTEKKDA</sequence>
<reference evidence="2" key="1">
    <citation type="journal article" date="2023" name="Mol. Biol. Evol.">
        <title>Third-Generation Sequencing Reveals the Adaptive Role of the Epigenome in Three Deep-Sea Polychaetes.</title>
        <authorList>
            <person name="Perez M."/>
            <person name="Aroh O."/>
            <person name="Sun Y."/>
            <person name="Lan Y."/>
            <person name="Juniper S.K."/>
            <person name="Young C.R."/>
            <person name="Angers B."/>
            <person name="Qian P.Y."/>
        </authorList>
    </citation>
    <scope>NUCLEOTIDE SEQUENCE</scope>
    <source>
        <strain evidence="2">R07B-5</strain>
    </source>
</reference>
<dbReference type="Proteomes" id="UP001209878">
    <property type="component" value="Unassembled WGS sequence"/>
</dbReference>
<dbReference type="GO" id="GO:0003676">
    <property type="term" value="F:nucleic acid binding"/>
    <property type="evidence" value="ECO:0007669"/>
    <property type="project" value="InterPro"/>
</dbReference>
<gene>
    <name evidence="2" type="ORF">NP493_513g01038</name>
</gene>
<accession>A0AAD9KYF8</accession>
<feature type="compositionally biased region" description="Basic and acidic residues" evidence="1">
    <location>
        <begin position="64"/>
        <end position="79"/>
    </location>
</feature>
<evidence type="ECO:0008006" key="4">
    <source>
        <dbReference type="Google" id="ProtNLM"/>
    </source>
</evidence>
<dbReference type="SUPFAM" id="SSF57756">
    <property type="entry name" value="Retrovirus zinc finger-like domains"/>
    <property type="match status" value="1"/>
</dbReference>
<feature type="region of interest" description="Disordered" evidence="1">
    <location>
        <begin position="64"/>
        <end position="99"/>
    </location>
</feature>
<dbReference type="EMBL" id="JAODUO010000513">
    <property type="protein sequence ID" value="KAK2179113.1"/>
    <property type="molecule type" value="Genomic_DNA"/>
</dbReference>
<evidence type="ECO:0000313" key="2">
    <source>
        <dbReference type="EMBL" id="KAK2179113.1"/>
    </source>
</evidence>
<evidence type="ECO:0000256" key="1">
    <source>
        <dbReference type="SAM" id="MobiDB-lite"/>
    </source>
</evidence>
<evidence type="ECO:0000313" key="3">
    <source>
        <dbReference type="Proteomes" id="UP001209878"/>
    </source>
</evidence>
<dbReference type="InterPro" id="IPR036875">
    <property type="entry name" value="Znf_CCHC_sf"/>
</dbReference>
<organism evidence="2 3">
    <name type="scientific">Ridgeia piscesae</name>
    <name type="common">Tubeworm</name>
    <dbReference type="NCBI Taxonomy" id="27915"/>
    <lineage>
        <taxon>Eukaryota</taxon>
        <taxon>Metazoa</taxon>
        <taxon>Spiralia</taxon>
        <taxon>Lophotrochozoa</taxon>
        <taxon>Annelida</taxon>
        <taxon>Polychaeta</taxon>
        <taxon>Sedentaria</taxon>
        <taxon>Canalipalpata</taxon>
        <taxon>Sabellida</taxon>
        <taxon>Siboglinidae</taxon>
        <taxon>Ridgeia</taxon>
    </lineage>
</organism>
<name>A0AAD9KYF8_RIDPI</name>
<proteinExistence type="predicted"/>
<dbReference type="GO" id="GO:0008270">
    <property type="term" value="F:zinc ion binding"/>
    <property type="evidence" value="ECO:0007669"/>
    <property type="project" value="InterPro"/>
</dbReference>
<protein>
    <recommendedName>
        <fullName evidence="4">CCHC-type domain-containing protein</fullName>
    </recommendedName>
</protein>
<comment type="caution">
    <text evidence="2">The sequence shown here is derived from an EMBL/GenBank/DDBJ whole genome shotgun (WGS) entry which is preliminary data.</text>
</comment>
<keyword evidence="3" id="KW-1185">Reference proteome</keyword>
<dbReference type="Gene3D" id="4.10.60.10">
    <property type="entry name" value="Zinc finger, CCHC-type"/>
    <property type="match status" value="1"/>
</dbReference>